<evidence type="ECO:0000313" key="3">
    <source>
        <dbReference type="WBParaSite" id="GPUH_0001681201-mRNA-1"/>
    </source>
</evidence>
<evidence type="ECO:0000313" key="2">
    <source>
        <dbReference type="Proteomes" id="UP000271098"/>
    </source>
</evidence>
<dbReference type="AlphaFoldDB" id="A0A183E749"/>
<organism evidence="3">
    <name type="scientific">Gongylonema pulchrum</name>
    <dbReference type="NCBI Taxonomy" id="637853"/>
    <lineage>
        <taxon>Eukaryota</taxon>
        <taxon>Metazoa</taxon>
        <taxon>Ecdysozoa</taxon>
        <taxon>Nematoda</taxon>
        <taxon>Chromadorea</taxon>
        <taxon>Rhabditida</taxon>
        <taxon>Spirurina</taxon>
        <taxon>Spiruromorpha</taxon>
        <taxon>Spiruroidea</taxon>
        <taxon>Gongylonematidae</taxon>
        <taxon>Gongylonema</taxon>
    </lineage>
</organism>
<protein>
    <submittedName>
        <fullName evidence="3">Nas2_N domain-containing protein</fullName>
    </submittedName>
</protein>
<name>A0A183E749_9BILA</name>
<evidence type="ECO:0000313" key="1">
    <source>
        <dbReference type="EMBL" id="VDN28559.1"/>
    </source>
</evidence>
<sequence length="154" mass="17980">MSSWLAFFGLKKIEEEEDDAVKNDLAQESTTVISTPDVPQLDEDQRAHIKEVLRRAEHSQKEAKIILDTTNLRKLRDLPFRGTIDENEEFFTVEDESFLVQMDSLPESKDFLFFFIRIFFVIALLRPYPNNTKAHLSFGLFCSTLCVCFKWHLS</sequence>
<dbReference type="OrthoDB" id="5828491at2759"/>
<accession>A0A183E749</accession>
<dbReference type="EMBL" id="UYRT01084243">
    <property type="protein sequence ID" value="VDN28559.1"/>
    <property type="molecule type" value="Genomic_DNA"/>
</dbReference>
<proteinExistence type="predicted"/>
<dbReference type="Proteomes" id="UP000271098">
    <property type="component" value="Unassembled WGS sequence"/>
</dbReference>
<reference evidence="1 2" key="2">
    <citation type="submission" date="2018-11" db="EMBL/GenBank/DDBJ databases">
        <authorList>
            <consortium name="Pathogen Informatics"/>
        </authorList>
    </citation>
    <scope>NUCLEOTIDE SEQUENCE [LARGE SCALE GENOMIC DNA]</scope>
</reference>
<keyword evidence="2" id="KW-1185">Reference proteome</keyword>
<dbReference type="WBParaSite" id="GPUH_0001681201-mRNA-1">
    <property type="protein sequence ID" value="GPUH_0001681201-mRNA-1"/>
    <property type="gene ID" value="GPUH_0001681201"/>
</dbReference>
<reference evidence="3" key="1">
    <citation type="submission" date="2016-06" db="UniProtKB">
        <authorList>
            <consortium name="WormBaseParasite"/>
        </authorList>
    </citation>
    <scope>IDENTIFICATION</scope>
</reference>
<gene>
    <name evidence="1" type="ORF">GPUH_LOCUS16792</name>
</gene>